<dbReference type="PANTHER" id="PTHR38568:SF1">
    <property type="entry name" value="DUF445 DOMAIN-CONTAINING PROTEIN"/>
    <property type="match status" value="1"/>
</dbReference>
<dbReference type="Proteomes" id="UP000008888">
    <property type="component" value="Chromosome"/>
</dbReference>
<evidence type="ECO:0000256" key="1">
    <source>
        <dbReference type="SAM" id="Phobius"/>
    </source>
</evidence>
<proteinExistence type="predicted"/>
<dbReference type="PANTHER" id="PTHR38568">
    <property type="entry name" value="DUF445 DOMAIN-CONTAINING PROTEIN-RELATED"/>
    <property type="match status" value="1"/>
</dbReference>
<keyword evidence="3" id="KW-1185">Reference proteome</keyword>
<evidence type="ECO:0000313" key="3">
    <source>
        <dbReference type="Proteomes" id="UP000008888"/>
    </source>
</evidence>
<keyword evidence="1" id="KW-0472">Membrane</keyword>
<dbReference type="HOGENOM" id="CLU_077507_0_0_6"/>
<reference evidence="2 3" key="1">
    <citation type="journal article" date="2011" name="J. Bacteriol.">
        <title>Complete Genome Sequence of the Aerobic Marine Methanotroph Methylomonas methanica MC09.</title>
        <authorList>
            <person name="Boden R."/>
            <person name="Cunliffe M."/>
            <person name="Scanlan J."/>
            <person name="Moussard H."/>
            <person name="Kits K.D."/>
            <person name="Klotz M.G."/>
            <person name="Jetten M.S."/>
            <person name="Vuilleumier S."/>
            <person name="Han J."/>
            <person name="Peters L."/>
            <person name="Mikhailova N."/>
            <person name="Teshima H."/>
            <person name="Tapia R."/>
            <person name="Kyrpides N."/>
            <person name="Ivanova N."/>
            <person name="Pagani I."/>
            <person name="Cheng J.F."/>
            <person name="Goodwin L."/>
            <person name="Han C."/>
            <person name="Hauser L."/>
            <person name="Land M.L."/>
            <person name="Lapidus A."/>
            <person name="Lucas S."/>
            <person name="Pitluck S."/>
            <person name="Woyke T."/>
            <person name="Stein L."/>
            <person name="Murrell J.C."/>
        </authorList>
    </citation>
    <scope>NUCLEOTIDE SEQUENCE [LARGE SCALE GENOMIC DNA]</scope>
    <source>
        <strain evidence="2 3">MC09</strain>
    </source>
</reference>
<dbReference type="KEGG" id="mmt:Metme_0795"/>
<feature type="transmembrane region" description="Helical" evidence="1">
    <location>
        <begin position="31"/>
        <end position="49"/>
    </location>
</feature>
<evidence type="ECO:0000313" key="2">
    <source>
        <dbReference type="EMBL" id="AEF99234.1"/>
    </source>
</evidence>
<reference key="2">
    <citation type="submission" date="2011-05" db="EMBL/GenBank/DDBJ databases">
        <title>Complete genome sequence of the aerobic marine methanotroph Methylomonas methanica MC09.</title>
        <authorList>
            <person name="Boden R."/>
            <person name="Cunliffe M."/>
            <person name="Scanlan J."/>
            <person name="Moussard H."/>
            <person name="Kits K.D."/>
            <person name="Klotz M."/>
            <person name="Jetten M."/>
            <person name="Vuilleumier S."/>
            <person name="Han J."/>
            <person name="Peters L."/>
            <person name="Mikhailova N."/>
            <person name="Teshima H."/>
            <person name="Tapia R."/>
            <person name="Kyrpides N."/>
            <person name="Ivanova N."/>
            <person name="Pagani I."/>
            <person name="Cheng J.-F."/>
            <person name="Goodwin L."/>
            <person name="Han C."/>
            <person name="Hauser L."/>
            <person name="Land M."/>
            <person name="Lapidus A."/>
            <person name="Lucas S."/>
            <person name="Pitluck S."/>
            <person name="Woyke T."/>
            <person name="Stein L.Y."/>
            <person name="Murrell C."/>
        </authorList>
    </citation>
    <scope>NUCLEOTIDE SEQUENCE</scope>
    <source>
        <strain>MC09</strain>
    </source>
</reference>
<organism evidence="2 3">
    <name type="scientific">Methylomonas methanica (strain DSM 25384 / MC09)</name>
    <dbReference type="NCBI Taxonomy" id="857087"/>
    <lineage>
        <taxon>Bacteria</taxon>
        <taxon>Pseudomonadati</taxon>
        <taxon>Pseudomonadota</taxon>
        <taxon>Gammaproteobacteria</taxon>
        <taxon>Methylococcales</taxon>
        <taxon>Methylococcaceae</taxon>
        <taxon>Methylomonas</taxon>
    </lineage>
</organism>
<sequence length="262" mass="29477">MGFFFVFCFYNIASAAVLYDLIMKKLVNKSTVTNFIALLVIATGYICPFRPEMTKAIGYFAFSGAITNWLAVHMLFEKIPFLYGSGIVPARFEEFKISIKALMMEQFFTVENIEHFIEKQEQEGGKVLNISPLLDAVDYDKVYEGLVSSIMNSSFGGMLMMMGGEEALLPLKEPFVEKMQHTLKDMVESERFKHALQQGLNAHKIGENLTGKIEDVIDKRLSELTPQMVKQIVQDIIKTHLGWLVVWGGVFGGLLGALFSFA</sequence>
<keyword evidence="1" id="KW-0812">Transmembrane</keyword>
<keyword evidence="1" id="KW-1133">Transmembrane helix</keyword>
<name>G0A5V7_METMM</name>
<feature type="transmembrane region" description="Helical" evidence="1">
    <location>
        <begin position="56"/>
        <end position="76"/>
    </location>
</feature>
<dbReference type="AlphaFoldDB" id="G0A5V7"/>
<reference evidence="3" key="3">
    <citation type="submission" date="2011-05" db="EMBL/GenBank/DDBJ databases">
        <title>Complete sequence of Methylomonas methanica MC09.</title>
        <authorList>
            <consortium name="US DOE Joint Genome Institute"/>
            <person name="Lucas S."/>
            <person name="Han J."/>
            <person name="Lapidus A."/>
            <person name="Cheng J.-F."/>
            <person name="Goodwin L."/>
            <person name="Pitluck S."/>
            <person name="Peters L."/>
            <person name="Mikhailova N."/>
            <person name="Teshima H."/>
            <person name="Han C."/>
            <person name="Tapia R."/>
            <person name="Land M."/>
            <person name="Hauser L."/>
            <person name="Kyrpides N."/>
            <person name="Ivanova N."/>
            <person name="Pagani I."/>
            <person name="Stein L."/>
            <person name="Woyke T."/>
        </authorList>
    </citation>
    <scope>NUCLEOTIDE SEQUENCE [LARGE SCALE GENOMIC DNA]</scope>
    <source>
        <strain evidence="3">MC09</strain>
    </source>
</reference>
<dbReference type="eggNOG" id="COG2733">
    <property type="taxonomic scope" value="Bacteria"/>
</dbReference>
<dbReference type="STRING" id="857087.Metme_0795"/>
<protein>
    <recommendedName>
        <fullName evidence="4">DUF445 domain-containing protein</fullName>
    </recommendedName>
</protein>
<gene>
    <name evidence="2" type="ordered locus">Metme_0795</name>
</gene>
<dbReference type="EMBL" id="CP002738">
    <property type="protein sequence ID" value="AEF99234.1"/>
    <property type="molecule type" value="Genomic_DNA"/>
</dbReference>
<accession>G0A5V7</accession>
<evidence type="ECO:0008006" key="4">
    <source>
        <dbReference type="Google" id="ProtNLM"/>
    </source>
</evidence>
<feature type="transmembrane region" description="Helical" evidence="1">
    <location>
        <begin position="241"/>
        <end position="261"/>
    </location>
</feature>